<dbReference type="Proteomes" id="UP000316714">
    <property type="component" value="Unassembled WGS sequence"/>
</dbReference>
<dbReference type="EMBL" id="SIHJ01000001">
    <property type="protein sequence ID" value="TWT37141.1"/>
    <property type="molecule type" value="Genomic_DNA"/>
</dbReference>
<dbReference type="NCBIfam" id="TIGR02595">
    <property type="entry name" value="PEP_CTERM"/>
    <property type="match status" value="1"/>
</dbReference>
<evidence type="ECO:0000313" key="4">
    <source>
        <dbReference type="Proteomes" id="UP000316714"/>
    </source>
</evidence>
<dbReference type="OrthoDB" id="937176at2"/>
<comment type="caution">
    <text evidence="3">The sequence shown here is derived from an EMBL/GenBank/DDBJ whole genome shotgun (WGS) entry which is preliminary data.</text>
</comment>
<name>A0A5C5VGB6_9BACT</name>
<reference evidence="3 4" key="1">
    <citation type="submission" date="2019-02" db="EMBL/GenBank/DDBJ databases">
        <title>Deep-cultivation of Planctomycetes and their phenomic and genomic characterization uncovers novel biology.</title>
        <authorList>
            <person name="Wiegand S."/>
            <person name="Jogler M."/>
            <person name="Boedeker C."/>
            <person name="Pinto D."/>
            <person name="Vollmers J."/>
            <person name="Rivas-Marin E."/>
            <person name="Kohn T."/>
            <person name="Peeters S.H."/>
            <person name="Heuer A."/>
            <person name="Rast P."/>
            <person name="Oberbeckmann S."/>
            <person name="Bunk B."/>
            <person name="Jeske O."/>
            <person name="Meyerdierks A."/>
            <person name="Storesund J.E."/>
            <person name="Kallscheuer N."/>
            <person name="Luecker S."/>
            <person name="Lage O.M."/>
            <person name="Pohl T."/>
            <person name="Merkel B.J."/>
            <person name="Hornburger P."/>
            <person name="Mueller R.-W."/>
            <person name="Bruemmer F."/>
            <person name="Labrenz M."/>
            <person name="Spormann A.M."/>
            <person name="Op Den Camp H."/>
            <person name="Overmann J."/>
            <person name="Amann R."/>
            <person name="Jetten M.S.M."/>
            <person name="Mascher T."/>
            <person name="Medema M.H."/>
            <person name="Devos D.P."/>
            <person name="Kaster A.-K."/>
            <person name="Ovreas L."/>
            <person name="Rohde M."/>
            <person name="Galperin M.Y."/>
            <person name="Jogler C."/>
        </authorList>
    </citation>
    <scope>NUCLEOTIDE SEQUENCE [LARGE SCALE GENOMIC DNA]</scope>
    <source>
        <strain evidence="3 4">KOR34</strain>
    </source>
</reference>
<evidence type="ECO:0000259" key="2">
    <source>
        <dbReference type="Pfam" id="PF07589"/>
    </source>
</evidence>
<organism evidence="3 4">
    <name type="scientific">Posidoniimonas corsicana</name>
    <dbReference type="NCBI Taxonomy" id="1938618"/>
    <lineage>
        <taxon>Bacteria</taxon>
        <taxon>Pseudomonadati</taxon>
        <taxon>Planctomycetota</taxon>
        <taxon>Planctomycetia</taxon>
        <taxon>Pirellulales</taxon>
        <taxon>Lacipirellulaceae</taxon>
        <taxon>Posidoniimonas</taxon>
    </lineage>
</organism>
<sequence precursor="true">MTMRTYPTAALIALAAAVGATPTASAELIREVNGPDAASIQATVDAFRADLGELNAPEPVNHPGGRREVNWDAAPDSVSDPNPFPGDFFNADTFPRARGIEFLPTGDTTGFELSSTAASGEPVEFGFDAGFTFFSAERLFTPIGGATFDVRFYDPANPDTPALSTGLGVVFTDVESPDSTTMTFYDAYDNVLLTRSVLEGDNAGMSFLGASFDEAVVARVSIVGGLDAFDSVVMDDFIFGEPRAIPEPSSLAVLCLSAVGGLMGRRRPR</sequence>
<accession>A0A5C5VGB6</accession>
<dbReference type="Pfam" id="PF07589">
    <property type="entry name" value="PEP-CTERM"/>
    <property type="match status" value="1"/>
</dbReference>
<dbReference type="InterPro" id="IPR013424">
    <property type="entry name" value="Ice-binding_C"/>
</dbReference>
<feature type="chain" id="PRO_5022748104" description="Ice-binding protein C-terminal domain-containing protein" evidence="1">
    <location>
        <begin position="27"/>
        <end position="269"/>
    </location>
</feature>
<keyword evidence="1" id="KW-0732">Signal</keyword>
<proteinExistence type="predicted"/>
<dbReference type="RefSeq" id="WP_146564495.1">
    <property type="nucleotide sequence ID" value="NZ_SIHJ01000001.1"/>
</dbReference>
<dbReference type="AlphaFoldDB" id="A0A5C5VGB6"/>
<protein>
    <recommendedName>
        <fullName evidence="2">Ice-binding protein C-terminal domain-containing protein</fullName>
    </recommendedName>
</protein>
<evidence type="ECO:0000313" key="3">
    <source>
        <dbReference type="EMBL" id="TWT37141.1"/>
    </source>
</evidence>
<gene>
    <name evidence="3" type="ORF">KOR34_20880</name>
</gene>
<feature type="domain" description="Ice-binding protein C-terminal" evidence="2">
    <location>
        <begin position="244"/>
        <end position="267"/>
    </location>
</feature>
<evidence type="ECO:0000256" key="1">
    <source>
        <dbReference type="SAM" id="SignalP"/>
    </source>
</evidence>
<feature type="signal peptide" evidence="1">
    <location>
        <begin position="1"/>
        <end position="26"/>
    </location>
</feature>
<keyword evidence="4" id="KW-1185">Reference proteome</keyword>